<evidence type="ECO:0000313" key="1">
    <source>
        <dbReference type="Ensembl" id="ENSCSEP00000016406.1"/>
    </source>
</evidence>
<reference evidence="1 2" key="1">
    <citation type="journal article" date="2014" name="Nat. Genet.">
        <title>Whole-genome sequence of a flatfish provides insights into ZW sex chromosome evolution and adaptation to a benthic lifestyle.</title>
        <authorList>
            <person name="Chen S."/>
            <person name="Zhang G."/>
            <person name="Shao C."/>
            <person name="Huang Q."/>
            <person name="Liu G."/>
            <person name="Zhang P."/>
            <person name="Song W."/>
            <person name="An N."/>
            <person name="Chalopin D."/>
            <person name="Volff J.N."/>
            <person name="Hong Y."/>
            <person name="Li Q."/>
            <person name="Sha Z."/>
            <person name="Zhou H."/>
            <person name="Xie M."/>
            <person name="Yu Q."/>
            <person name="Liu Y."/>
            <person name="Xiang H."/>
            <person name="Wang N."/>
            <person name="Wu K."/>
            <person name="Yang C."/>
            <person name="Zhou Q."/>
            <person name="Liao X."/>
            <person name="Yang L."/>
            <person name="Hu Q."/>
            <person name="Zhang J."/>
            <person name="Meng L."/>
            <person name="Jin L."/>
            <person name="Tian Y."/>
            <person name="Lian J."/>
            <person name="Yang J."/>
            <person name="Miao G."/>
            <person name="Liu S."/>
            <person name="Liang Z."/>
            <person name="Yan F."/>
            <person name="Li Y."/>
            <person name="Sun B."/>
            <person name="Zhang H."/>
            <person name="Zhang J."/>
            <person name="Zhu Y."/>
            <person name="Du M."/>
            <person name="Zhao Y."/>
            <person name="Schartl M."/>
            <person name="Tang Q."/>
            <person name="Wang J."/>
        </authorList>
    </citation>
    <scope>NUCLEOTIDE SEQUENCE</scope>
</reference>
<organism evidence="1 2">
    <name type="scientific">Cynoglossus semilaevis</name>
    <name type="common">Tongue sole</name>
    <dbReference type="NCBI Taxonomy" id="244447"/>
    <lineage>
        <taxon>Eukaryota</taxon>
        <taxon>Metazoa</taxon>
        <taxon>Chordata</taxon>
        <taxon>Craniata</taxon>
        <taxon>Vertebrata</taxon>
        <taxon>Euteleostomi</taxon>
        <taxon>Actinopterygii</taxon>
        <taxon>Neopterygii</taxon>
        <taxon>Teleostei</taxon>
        <taxon>Neoteleostei</taxon>
        <taxon>Acanthomorphata</taxon>
        <taxon>Carangaria</taxon>
        <taxon>Pleuronectiformes</taxon>
        <taxon>Pleuronectoidei</taxon>
        <taxon>Cynoglossidae</taxon>
        <taxon>Cynoglossinae</taxon>
        <taxon>Cynoglossus</taxon>
    </lineage>
</organism>
<dbReference type="AlphaFoldDB" id="A0A3P8VSY2"/>
<dbReference type="InParanoid" id="A0A3P8VSY2"/>
<reference evidence="1" key="3">
    <citation type="submission" date="2025-09" db="UniProtKB">
        <authorList>
            <consortium name="Ensembl"/>
        </authorList>
    </citation>
    <scope>IDENTIFICATION</scope>
</reference>
<accession>A0A3P8VSY2</accession>
<sequence>EQIHREHWSGISTVYRFVQELRSVSYSVLMQERHMSSPPCLPKTPRPGGRAAQQLVTAWLRELAPALFRSLTPSQSVWRCPPGRPALTWPTGRRMAHPIRVRGL</sequence>
<evidence type="ECO:0000313" key="2">
    <source>
        <dbReference type="Proteomes" id="UP000265120"/>
    </source>
</evidence>
<reference evidence="1" key="2">
    <citation type="submission" date="2025-08" db="UniProtKB">
        <authorList>
            <consortium name="Ensembl"/>
        </authorList>
    </citation>
    <scope>IDENTIFICATION</scope>
</reference>
<proteinExistence type="predicted"/>
<keyword evidence="2" id="KW-1185">Reference proteome</keyword>
<protein>
    <submittedName>
        <fullName evidence="1">Uncharacterized protein</fullName>
    </submittedName>
</protein>
<dbReference type="Ensembl" id="ENSCSET00000016614.1">
    <property type="protein sequence ID" value="ENSCSEP00000016406.1"/>
    <property type="gene ID" value="ENSCSEG00000010554.1"/>
</dbReference>
<dbReference type="Proteomes" id="UP000265120">
    <property type="component" value="Chromosome 20"/>
</dbReference>
<name>A0A3P8VSY2_CYNSE</name>